<feature type="region of interest" description="Disordered" evidence="13">
    <location>
        <begin position="675"/>
        <end position="701"/>
    </location>
</feature>
<gene>
    <name evidence="15" type="ORF">EVG20_g9518</name>
</gene>
<evidence type="ECO:0000313" key="16">
    <source>
        <dbReference type="Proteomes" id="UP000298327"/>
    </source>
</evidence>
<dbReference type="EC" id="2.5.1.61" evidence="5"/>
<evidence type="ECO:0000256" key="3">
    <source>
        <dbReference type="ARBA" id="ARBA00005638"/>
    </source>
</evidence>
<sequence length="701" mass="77129">MPSSQSASTSLRTLARAGRSNLTRSQRSTPSLGAAARLIHSSHKREVSYGLTLAMAAGIRPTNAAPSRLNPPLSRSMFIQTETTPNEDSLKFIPGVPVMEEGSAEFLDTRAALTSPLALRLMGIEGVKTIFYGPDFVTVSKDSENPWAVVKPEVYSILMEFFSSGQPLFRSEEDRENAGPQDTRILDTDSDTVAMIKELLDTRVRPAIMEDGGDIEYRGFTDDGVVQVKLKGSCRGCDSSTVTLKTGIERMLMHYIPEVKGVEQILDQEEVIALDEFSKLEQRLEKEHKKDSGMAQCFARQSTVTESLLAVTSYLYTTLTHLILSHPHSFVHLTMGSVASQFFGFSEPSEQPREFVLASRASKLAQIQTNVVVDALQDVFPTSKFTTSFMSTAGDKNQLQALYLLGGKSLWTKELEVALLQGEVDMLVHSLKDMPTVLPEGCALGAILARGDAVDSLVVKEGFTVEGKEVKGLDDLPNGSVVGTSSVRRVAQLKRKYPHLLFKDVDYAPIEARRPRRPVRGAHPGEGRARASGPRRPRHGGHRRATLYYAVGQGALAVEIRAGDAEAIRLCKALTHWQTQWKCLAERACLRVLEGGCSVPVGVHTELEVLKNEGEGQREARLKIVGTITAIDGQRHVEHEIVEVLTSPEEVEDVGARLARVLIETGGREILQEIEKDRESRAGDEKTKEEVHKIEEVMQQP</sequence>
<dbReference type="PANTHER" id="PTHR11557">
    <property type="entry name" value="PORPHOBILINOGEN DEAMINASE"/>
    <property type="match status" value="1"/>
</dbReference>
<accession>A0A4Y9XXM5</accession>
<dbReference type="Pfam" id="PF08712">
    <property type="entry name" value="Nfu_N"/>
    <property type="match status" value="1"/>
</dbReference>
<dbReference type="InterPro" id="IPR036498">
    <property type="entry name" value="Nfu/NifU_N_sf"/>
</dbReference>
<comment type="caution">
    <text evidence="15">The sequence shown here is derived from an EMBL/GenBank/DDBJ whole genome shotgun (WGS) entry which is preliminary data.</text>
</comment>
<keyword evidence="9" id="KW-0627">Porphyrin biosynthesis</keyword>
<organism evidence="15 16">
    <name type="scientific">Dentipellis fragilis</name>
    <dbReference type="NCBI Taxonomy" id="205917"/>
    <lineage>
        <taxon>Eukaryota</taxon>
        <taxon>Fungi</taxon>
        <taxon>Dikarya</taxon>
        <taxon>Basidiomycota</taxon>
        <taxon>Agaricomycotina</taxon>
        <taxon>Agaricomycetes</taxon>
        <taxon>Russulales</taxon>
        <taxon>Hericiaceae</taxon>
        <taxon>Dentipellis</taxon>
    </lineage>
</organism>
<dbReference type="Gene3D" id="3.30.1370.70">
    <property type="entry name" value="Scaffold protein Nfu/NifU, N-terminal domain"/>
    <property type="match status" value="1"/>
</dbReference>
<comment type="similarity">
    <text evidence="3">Belongs to the HMBS family.</text>
</comment>
<dbReference type="GO" id="GO:0051536">
    <property type="term" value="F:iron-sulfur cluster binding"/>
    <property type="evidence" value="ECO:0007669"/>
    <property type="project" value="InterPro"/>
</dbReference>
<dbReference type="FunFam" id="3.40.190.10:FF:000086">
    <property type="entry name" value="Probable porphobilinogen deaminase"/>
    <property type="match status" value="1"/>
</dbReference>
<evidence type="ECO:0000256" key="12">
    <source>
        <dbReference type="ARBA" id="ARBA00048169"/>
    </source>
</evidence>
<evidence type="ECO:0000256" key="5">
    <source>
        <dbReference type="ARBA" id="ARBA00012655"/>
    </source>
</evidence>
<dbReference type="GO" id="GO:0005737">
    <property type="term" value="C:cytoplasm"/>
    <property type="evidence" value="ECO:0007669"/>
    <property type="project" value="TreeGrafter"/>
</dbReference>
<dbReference type="GO" id="GO:0006783">
    <property type="term" value="P:heme biosynthetic process"/>
    <property type="evidence" value="ECO:0007669"/>
    <property type="project" value="UniProtKB-KW"/>
</dbReference>
<feature type="domain" description="Scaffold protein Nfu/NifU N-terminal" evidence="14">
    <location>
        <begin position="79"/>
        <end position="165"/>
    </location>
</feature>
<dbReference type="Pfam" id="PF01379">
    <property type="entry name" value="Porphobil_deam"/>
    <property type="match status" value="1"/>
</dbReference>
<keyword evidence="16" id="KW-1185">Reference proteome</keyword>
<evidence type="ECO:0000256" key="1">
    <source>
        <dbReference type="ARBA" id="ARBA00002869"/>
    </source>
</evidence>
<dbReference type="InterPro" id="IPR014824">
    <property type="entry name" value="Nfu/NifU_N"/>
</dbReference>
<protein>
    <recommendedName>
        <fullName evidence="6">Porphobilinogen deaminase</fullName>
        <ecNumber evidence="5">2.5.1.61</ecNumber>
    </recommendedName>
    <alternativeName>
        <fullName evidence="11">Hydroxymethylbilane synthase</fullName>
    </alternativeName>
    <alternativeName>
        <fullName evidence="10">Pre-uroporphyrinogen synthase</fullName>
    </alternativeName>
</protein>
<dbReference type="STRING" id="205917.A0A4Y9XXM5"/>
<dbReference type="OrthoDB" id="565552at2759"/>
<dbReference type="Pfam" id="PF03900">
    <property type="entry name" value="Porphobil_deamC"/>
    <property type="match status" value="1"/>
</dbReference>
<dbReference type="SUPFAM" id="SSF117916">
    <property type="entry name" value="Fe-S cluster assembly (FSCA) domain-like"/>
    <property type="match status" value="1"/>
</dbReference>
<dbReference type="InterPro" id="IPR034904">
    <property type="entry name" value="FSCA_dom_sf"/>
</dbReference>
<dbReference type="Proteomes" id="UP000298327">
    <property type="component" value="Unassembled WGS sequence"/>
</dbReference>
<feature type="compositionally biased region" description="Basic residues" evidence="13">
    <location>
        <begin position="533"/>
        <end position="543"/>
    </location>
</feature>
<dbReference type="InterPro" id="IPR022417">
    <property type="entry name" value="Porphobilin_deaminase_N"/>
</dbReference>
<dbReference type="EMBL" id="SEOQ01000974">
    <property type="protein sequence ID" value="TFY54906.1"/>
    <property type="molecule type" value="Genomic_DNA"/>
</dbReference>
<feature type="region of interest" description="Disordered" evidence="13">
    <location>
        <begin position="1"/>
        <end position="33"/>
    </location>
</feature>
<feature type="compositionally biased region" description="Polar residues" evidence="13">
    <location>
        <begin position="20"/>
        <end position="31"/>
    </location>
</feature>
<evidence type="ECO:0000256" key="13">
    <source>
        <dbReference type="SAM" id="MobiDB-lite"/>
    </source>
</evidence>
<dbReference type="Gene3D" id="3.30.300.130">
    <property type="entry name" value="Fe-S cluster assembly (FSCA)"/>
    <property type="match status" value="1"/>
</dbReference>
<evidence type="ECO:0000256" key="4">
    <source>
        <dbReference type="ARBA" id="ARBA00006420"/>
    </source>
</evidence>
<dbReference type="GO" id="GO:0016226">
    <property type="term" value="P:iron-sulfur cluster assembly"/>
    <property type="evidence" value="ECO:0007669"/>
    <property type="project" value="InterPro"/>
</dbReference>
<evidence type="ECO:0000256" key="9">
    <source>
        <dbReference type="ARBA" id="ARBA00023244"/>
    </source>
</evidence>
<evidence type="ECO:0000256" key="10">
    <source>
        <dbReference type="ARBA" id="ARBA00030685"/>
    </source>
</evidence>
<comment type="pathway">
    <text evidence="2">Porphyrin-containing compound metabolism; protoporphyrin-IX biosynthesis; coproporphyrinogen-III from 5-aminolevulinate: step 2/4.</text>
</comment>
<dbReference type="SUPFAM" id="SSF54782">
    <property type="entry name" value="Porphobilinogen deaminase (hydroxymethylbilane synthase), C-terminal domain"/>
    <property type="match status" value="1"/>
</dbReference>
<dbReference type="Gene3D" id="3.40.190.10">
    <property type="entry name" value="Periplasmic binding protein-like II"/>
    <property type="match status" value="1"/>
</dbReference>
<dbReference type="SMART" id="SM00932">
    <property type="entry name" value="Nfu_N"/>
    <property type="match status" value="1"/>
</dbReference>
<evidence type="ECO:0000259" key="14">
    <source>
        <dbReference type="SMART" id="SM00932"/>
    </source>
</evidence>
<dbReference type="GO" id="GO:0005506">
    <property type="term" value="F:iron ion binding"/>
    <property type="evidence" value="ECO:0007669"/>
    <property type="project" value="InterPro"/>
</dbReference>
<dbReference type="InterPro" id="IPR022418">
    <property type="entry name" value="Porphobilinogen_deaminase_C"/>
</dbReference>
<dbReference type="FunFam" id="3.30.1370.70:FF:000001">
    <property type="entry name" value="NifU-like protein 4, mitochondrial"/>
    <property type="match status" value="1"/>
</dbReference>
<comment type="similarity">
    <text evidence="4">Belongs to the NifU family.</text>
</comment>
<name>A0A4Y9XXM5_9AGAM</name>
<evidence type="ECO:0000313" key="15">
    <source>
        <dbReference type="EMBL" id="TFY54906.1"/>
    </source>
</evidence>
<evidence type="ECO:0000256" key="11">
    <source>
        <dbReference type="ARBA" id="ARBA00033064"/>
    </source>
</evidence>
<proteinExistence type="inferred from homology"/>
<dbReference type="SUPFAM" id="SSF110836">
    <property type="entry name" value="Hypothetical protein SAV1430"/>
    <property type="match status" value="1"/>
</dbReference>
<evidence type="ECO:0000256" key="6">
    <source>
        <dbReference type="ARBA" id="ARBA00016519"/>
    </source>
</evidence>
<dbReference type="InterPro" id="IPR036803">
    <property type="entry name" value="Porphobilinogen_deaminase_C_sf"/>
</dbReference>
<comment type="catalytic activity">
    <reaction evidence="12">
        <text>4 porphobilinogen + H2O = hydroxymethylbilane + 4 NH4(+)</text>
        <dbReference type="Rhea" id="RHEA:13185"/>
        <dbReference type="ChEBI" id="CHEBI:15377"/>
        <dbReference type="ChEBI" id="CHEBI:28938"/>
        <dbReference type="ChEBI" id="CHEBI:57845"/>
        <dbReference type="ChEBI" id="CHEBI:58126"/>
        <dbReference type="EC" id="2.5.1.61"/>
    </reaction>
</comment>
<keyword evidence="8" id="KW-0350">Heme biosynthesis</keyword>
<comment type="function">
    <text evidence="1">Tetrapolymerization of the monopyrrole PBG into the hydroxymethylbilane pre-uroporphyrinogen in several discrete steps.</text>
</comment>
<dbReference type="PRINTS" id="PR00151">
    <property type="entry name" value="PORPHBDMNASE"/>
</dbReference>
<feature type="region of interest" description="Disordered" evidence="13">
    <location>
        <begin position="513"/>
        <end position="543"/>
    </location>
</feature>
<feature type="compositionally biased region" description="Polar residues" evidence="13">
    <location>
        <begin position="1"/>
        <end position="12"/>
    </location>
</feature>
<dbReference type="PANTHER" id="PTHR11557:SF0">
    <property type="entry name" value="PORPHOBILINOGEN DEAMINASE"/>
    <property type="match status" value="1"/>
</dbReference>
<dbReference type="FunFam" id="3.30.300.130:FF:000001">
    <property type="entry name" value="NFU1 iron-sulfur cluster scaffold"/>
    <property type="match status" value="1"/>
</dbReference>
<keyword evidence="7" id="KW-0808">Transferase</keyword>
<evidence type="ECO:0000256" key="2">
    <source>
        <dbReference type="ARBA" id="ARBA00004735"/>
    </source>
</evidence>
<dbReference type="SUPFAM" id="SSF53850">
    <property type="entry name" value="Periplasmic binding protein-like II"/>
    <property type="match status" value="1"/>
</dbReference>
<reference evidence="15 16" key="1">
    <citation type="submission" date="2019-02" db="EMBL/GenBank/DDBJ databases">
        <title>Genome sequencing of the rare red list fungi Dentipellis fragilis.</title>
        <authorList>
            <person name="Buettner E."/>
            <person name="Kellner H."/>
        </authorList>
    </citation>
    <scope>NUCLEOTIDE SEQUENCE [LARGE SCALE GENOMIC DNA]</scope>
    <source>
        <strain evidence="15 16">DSM 105465</strain>
    </source>
</reference>
<dbReference type="InterPro" id="IPR001075">
    <property type="entry name" value="NIF_FeS_clus_asmbl_NifU_C"/>
</dbReference>
<dbReference type="Pfam" id="PF01106">
    <property type="entry name" value="NifU"/>
    <property type="match status" value="1"/>
</dbReference>
<dbReference type="Gene3D" id="3.30.160.40">
    <property type="entry name" value="Porphobilinogen deaminase, C-terminal domain"/>
    <property type="match status" value="1"/>
</dbReference>
<dbReference type="AlphaFoldDB" id="A0A4Y9XXM5"/>
<dbReference type="GO" id="GO:0004418">
    <property type="term" value="F:hydroxymethylbilane synthase activity"/>
    <property type="evidence" value="ECO:0007669"/>
    <property type="project" value="UniProtKB-EC"/>
</dbReference>
<dbReference type="InterPro" id="IPR000860">
    <property type="entry name" value="HemC"/>
</dbReference>
<evidence type="ECO:0000256" key="8">
    <source>
        <dbReference type="ARBA" id="ARBA00023133"/>
    </source>
</evidence>
<evidence type="ECO:0000256" key="7">
    <source>
        <dbReference type="ARBA" id="ARBA00022679"/>
    </source>
</evidence>